<dbReference type="RefSeq" id="WP_088921172.1">
    <property type="nucleotide sequence ID" value="NZ_CP018632.1"/>
</dbReference>
<dbReference type="KEGG" id="gai:IMCC3135_31755"/>
<keyword evidence="1 2" id="KW-0808">Transferase</keyword>
<dbReference type="InterPro" id="IPR048254">
    <property type="entry name" value="CDP_ALCOHOL_P_TRANSF_CS"/>
</dbReference>
<protein>
    <submittedName>
        <fullName evidence="4">Inner membrane protein YnjF</fullName>
    </submittedName>
</protein>
<dbReference type="GO" id="GO:0008654">
    <property type="term" value="P:phospholipid biosynthetic process"/>
    <property type="evidence" value="ECO:0007669"/>
    <property type="project" value="InterPro"/>
</dbReference>
<dbReference type="AlphaFoldDB" id="A0A2Z2P291"/>
<name>A0A2Z2P291_9GAMM</name>
<reference evidence="4 5" key="1">
    <citation type="submission" date="2016-12" db="EMBL/GenBank/DDBJ databases">
        <authorList>
            <person name="Song W.-J."/>
            <person name="Kurnit D.M."/>
        </authorList>
    </citation>
    <scope>NUCLEOTIDE SEQUENCE [LARGE SCALE GENOMIC DNA]</scope>
    <source>
        <strain evidence="4 5">IMCC3135</strain>
    </source>
</reference>
<dbReference type="InterPro" id="IPR043130">
    <property type="entry name" value="CDP-OH_PTrfase_TM_dom"/>
</dbReference>
<evidence type="ECO:0000256" key="3">
    <source>
        <dbReference type="SAM" id="Phobius"/>
    </source>
</evidence>
<keyword evidence="3" id="KW-0472">Membrane</keyword>
<dbReference type="GO" id="GO:0016020">
    <property type="term" value="C:membrane"/>
    <property type="evidence" value="ECO:0007669"/>
    <property type="project" value="InterPro"/>
</dbReference>
<evidence type="ECO:0000313" key="4">
    <source>
        <dbReference type="EMBL" id="ASJ76398.1"/>
    </source>
</evidence>
<dbReference type="Pfam" id="PF01066">
    <property type="entry name" value="CDP-OH_P_transf"/>
    <property type="match status" value="1"/>
</dbReference>
<dbReference type="OrthoDB" id="9790577at2"/>
<accession>A0A2Z2P291</accession>
<feature type="transmembrane region" description="Helical" evidence="3">
    <location>
        <begin position="81"/>
        <end position="103"/>
    </location>
</feature>
<keyword evidence="3" id="KW-0812">Transmembrane</keyword>
<organism evidence="4 5">
    <name type="scientific">Granulosicoccus antarcticus IMCC3135</name>
    <dbReference type="NCBI Taxonomy" id="1192854"/>
    <lineage>
        <taxon>Bacteria</taxon>
        <taxon>Pseudomonadati</taxon>
        <taxon>Pseudomonadota</taxon>
        <taxon>Gammaproteobacteria</taxon>
        <taxon>Chromatiales</taxon>
        <taxon>Granulosicoccaceae</taxon>
        <taxon>Granulosicoccus</taxon>
    </lineage>
</organism>
<evidence type="ECO:0000256" key="1">
    <source>
        <dbReference type="ARBA" id="ARBA00022679"/>
    </source>
</evidence>
<evidence type="ECO:0000256" key="2">
    <source>
        <dbReference type="RuleBase" id="RU003750"/>
    </source>
</evidence>
<dbReference type="PROSITE" id="PS00379">
    <property type="entry name" value="CDP_ALCOHOL_P_TRANSF"/>
    <property type="match status" value="1"/>
</dbReference>
<dbReference type="EMBL" id="CP018632">
    <property type="protein sequence ID" value="ASJ76398.1"/>
    <property type="molecule type" value="Genomic_DNA"/>
</dbReference>
<dbReference type="GO" id="GO:0016780">
    <property type="term" value="F:phosphotransferase activity, for other substituted phosphate groups"/>
    <property type="evidence" value="ECO:0007669"/>
    <property type="project" value="InterPro"/>
</dbReference>
<gene>
    <name evidence="4" type="primary">ynjF</name>
    <name evidence="4" type="ORF">IMCC3135_31755</name>
</gene>
<sequence>MLDKYLVPRLKPHLRTVAVHAQRRGLTANRLTVFGFVIGVACVPLLALGHYKTALIFLLLNRLADGLDGEVARLDSPSDAGGYLDITLDFVFYAVFPLGFALADPLHNALPAAVLIASFVGTGASFLAFAIQAQKHSIESPDFGYKSLYYLNGLAEGTETILCFALMCLFPAYFPIIAWSFAALCLVTAINRIYFGFATLK</sequence>
<evidence type="ECO:0000313" key="5">
    <source>
        <dbReference type="Proteomes" id="UP000250079"/>
    </source>
</evidence>
<dbReference type="Gene3D" id="1.20.120.1760">
    <property type="match status" value="1"/>
</dbReference>
<dbReference type="Proteomes" id="UP000250079">
    <property type="component" value="Chromosome"/>
</dbReference>
<proteinExistence type="inferred from homology"/>
<keyword evidence="5" id="KW-1185">Reference proteome</keyword>
<feature type="transmembrane region" description="Helical" evidence="3">
    <location>
        <begin position="33"/>
        <end position="60"/>
    </location>
</feature>
<keyword evidence="3" id="KW-1133">Transmembrane helix</keyword>
<dbReference type="InterPro" id="IPR000462">
    <property type="entry name" value="CDP-OH_P_trans"/>
</dbReference>
<feature type="transmembrane region" description="Helical" evidence="3">
    <location>
        <begin position="176"/>
        <end position="195"/>
    </location>
</feature>
<feature type="transmembrane region" description="Helical" evidence="3">
    <location>
        <begin position="109"/>
        <end position="129"/>
    </location>
</feature>
<comment type="similarity">
    <text evidence="2">Belongs to the CDP-alcohol phosphatidyltransferase class-I family.</text>
</comment>